<dbReference type="EMBL" id="MU005582">
    <property type="protein sequence ID" value="KAF2684231.1"/>
    <property type="molecule type" value="Genomic_DNA"/>
</dbReference>
<keyword evidence="2" id="KW-1185">Reference proteome</keyword>
<feature type="non-terminal residue" evidence="1">
    <location>
        <position position="54"/>
    </location>
</feature>
<dbReference type="Proteomes" id="UP000799291">
    <property type="component" value="Unassembled WGS sequence"/>
</dbReference>
<accession>A0A6G1J201</accession>
<sequence>AIDKLVNAYANTVALEKPQRLYVDSVRNWLRGKKPTVEEESHFLDTDGDLLSLS</sequence>
<name>A0A6G1J201_9PLEO</name>
<evidence type="ECO:0000313" key="2">
    <source>
        <dbReference type="Proteomes" id="UP000799291"/>
    </source>
</evidence>
<gene>
    <name evidence="1" type="ORF">K458DRAFT_279383</name>
</gene>
<evidence type="ECO:0000313" key="1">
    <source>
        <dbReference type="EMBL" id="KAF2684231.1"/>
    </source>
</evidence>
<dbReference type="OrthoDB" id="3533814at2759"/>
<organism evidence="1 2">
    <name type="scientific">Lentithecium fluviatile CBS 122367</name>
    <dbReference type="NCBI Taxonomy" id="1168545"/>
    <lineage>
        <taxon>Eukaryota</taxon>
        <taxon>Fungi</taxon>
        <taxon>Dikarya</taxon>
        <taxon>Ascomycota</taxon>
        <taxon>Pezizomycotina</taxon>
        <taxon>Dothideomycetes</taxon>
        <taxon>Pleosporomycetidae</taxon>
        <taxon>Pleosporales</taxon>
        <taxon>Massarineae</taxon>
        <taxon>Lentitheciaceae</taxon>
        <taxon>Lentithecium</taxon>
    </lineage>
</organism>
<feature type="non-terminal residue" evidence="1">
    <location>
        <position position="1"/>
    </location>
</feature>
<reference evidence="1" key="1">
    <citation type="journal article" date="2020" name="Stud. Mycol.">
        <title>101 Dothideomycetes genomes: a test case for predicting lifestyles and emergence of pathogens.</title>
        <authorList>
            <person name="Haridas S."/>
            <person name="Albert R."/>
            <person name="Binder M."/>
            <person name="Bloem J."/>
            <person name="Labutti K."/>
            <person name="Salamov A."/>
            <person name="Andreopoulos B."/>
            <person name="Baker S."/>
            <person name="Barry K."/>
            <person name="Bills G."/>
            <person name="Bluhm B."/>
            <person name="Cannon C."/>
            <person name="Castanera R."/>
            <person name="Culley D."/>
            <person name="Daum C."/>
            <person name="Ezra D."/>
            <person name="Gonzalez J."/>
            <person name="Henrissat B."/>
            <person name="Kuo A."/>
            <person name="Liang C."/>
            <person name="Lipzen A."/>
            <person name="Lutzoni F."/>
            <person name="Magnuson J."/>
            <person name="Mondo S."/>
            <person name="Nolan M."/>
            <person name="Ohm R."/>
            <person name="Pangilinan J."/>
            <person name="Park H.-J."/>
            <person name="Ramirez L."/>
            <person name="Alfaro M."/>
            <person name="Sun H."/>
            <person name="Tritt A."/>
            <person name="Yoshinaga Y."/>
            <person name="Zwiers L.-H."/>
            <person name="Turgeon B."/>
            <person name="Goodwin S."/>
            <person name="Spatafora J."/>
            <person name="Crous P."/>
            <person name="Grigoriev I."/>
        </authorList>
    </citation>
    <scope>NUCLEOTIDE SEQUENCE</scope>
    <source>
        <strain evidence="1">CBS 122367</strain>
    </source>
</reference>
<dbReference type="AlphaFoldDB" id="A0A6G1J201"/>
<proteinExistence type="predicted"/>
<protein>
    <submittedName>
        <fullName evidence="1">Uncharacterized protein</fullName>
    </submittedName>
</protein>